<evidence type="ECO:0000313" key="1">
    <source>
        <dbReference type="EMBL" id="AAF99198.1"/>
    </source>
</evidence>
<dbReference type="EMBL" id="AF232689">
    <property type="protein sequence ID" value="AAF99198.1"/>
    <property type="molecule type" value="Genomic_DNA"/>
</dbReference>
<reference evidence="1 2" key="10">
    <citation type="journal article" date="2000" name="Virus Res.">
        <title>Rat cytomegalovirus R89 is a highly conserved gene which expresses a spliced transcript.</title>
        <authorList>
            <person name="Gruijthuijsen Y.K."/>
            <person name="Beuken E."/>
            <person name="Bruggeman C.A."/>
            <person name="Vink C."/>
        </authorList>
    </citation>
    <scope>NUCLEOTIDE SEQUENCE [LARGE SCALE GENOMIC DNA]</scope>
    <source>
        <strain evidence="1 2">Maastricht</strain>
    </source>
</reference>
<accession>Q9DW92</accession>
<dbReference type="Proteomes" id="UP000008288">
    <property type="component" value="Segment"/>
</dbReference>
<reference evidence="1 2" key="6">
    <citation type="journal article" date="1999" name="J. Gen. Virol.">
        <title>The rat cytomegalovirus R32 gene encodes a virion-associated protein that elicits a strong humoral immune response in infected rats.</title>
        <authorList>
            <person name="Beuken E."/>
            <person name="Grauls G."/>
            <person name="Bruggeman C.A."/>
            <person name="Vink C."/>
        </authorList>
    </citation>
    <scope>NUCLEOTIDE SEQUENCE [LARGE SCALE GENOMIC DNA]</scope>
    <source>
        <strain evidence="1 2">Maastricht</strain>
    </source>
</reference>
<reference evidence="1 2" key="9">
    <citation type="journal article" date="2000" name="J. Virol.">
        <title>Complete DNA sequence of the rat cytomegalovirus genome.</title>
        <authorList>
            <person name="Vink C."/>
            <person name="Beuken E."/>
            <person name="Bruggeman C.A."/>
        </authorList>
    </citation>
    <scope>NUCLEOTIDE SEQUENCE [LARGE SCALE GENOMIC DNA]</scope>
    <source>
        <strain evidence="1 2">Maastricht</strain>
    </source>
</reference>
<sequence length="110" mass="12535">MPCFWDTRSFVFITIRKEGIYLTHHSPACYKRPFLSSCACQNSTATSRFDVSLPGSVRHDVVCVLSFSILPYTFSVSFKVSCLSYKRLILFSSLLSAIINILRRSCYDDT</sequence>
<proteinExistence type="predicted"/>
<reference evidence="1 2" key="5">
    <citation type="journal article" date="1998" name="Virology">
        <title>The Maastricht strain and England strain of rat cytomegalovirus represent different betaherpesvirus species rather than strains.</title>
        <authorList>
            <person name="Beisser P.S."/>
            <person name="Kaptein S.J."/>
            <person name="Beuken E."/>
            <person name="Bruggeman C.A."/>
            <person name="Vink C."/>
        </authorList>
    </citation>
    <scope>NUCLEOTIDE SEQUENCE [LARGE SCALE GENOMIC DNA]</scope>
    <source>
        <strain evidence="1 2">Maastricht</strain>
    </source>
</reference>
<reference evidence="1 2" key="3">
    <citation type="journal article" date="1997" name="J. Gen. Virol.">
        <title>Cloning and functional characterization of the origin of lytic-phase DNA replication of rat cytomegalovirus.</title>
        <authorList>
            <person name="Vink C."/>
            <person name="Beuken E."/>
            <person name="Bruggeman C.A."/>
        </authorList>
    </citation>
    <scope>NUCLEOTIDE SEQUENCE [LARGE SCALE GENOMIC DNA]</scope>
    <source>
        <strain evidence="1 2">Maastricht</strain>
    </source>
</reference>
<dbReference type="RefSeq" id="NP_064209.1">
    <property type="nucleotide sequence ID" value="NC_002512.2"/>
</dbReference>
<reference evidence="1 2" key="7">
    <citation type="journal article" date="1999" name="J. Virol.">
        <title>Deletion of the R78 G protein-coupled receptor gene from rat cytomegalovirus results in an attenuated, syncytium-inducing mutant strain.</title>
        <authorList>
            <person name="Beisser P.S."/>
            <person name="Grauls G."/>
            <person name="Bruggeman C.A."/>
            <person name="Vink C."/>
        </authorList>
    </citation>
    <scope>NUCLEOTIDE SEQUENCE [LARGE SCALE GENOMIC DNA]</scope>
    <source>
        <strain evidence="1 2">Maastricht</strain>
    </source>
</reference>
<reference evidence="1 2" key="8">
    <citation type="journal article" date="2000" name="J. Virol.">
        <title>The r144 major histocompatibility complex class I-like gene of rat cytomegalovirus is dispensable for both acute and long-term infection in the immunocompromised host.</title>
        <authorList>
            <person name="Beisser P.S."/>
            <person name="Kloover J.S."/>
            <person name="Grauls G.E."/>
            <person name="Blok M.J."/>
            <person name="Bruggeman C.A."/>
            <person name="Vink C."/>
        </authorList>
    </citation>
    <scope>NUCLEOTIDE SEQUENCE [LARGE SCALE GENOMIC DNA]</scope>
    <source>
        <strain evidence="1 2">Maastricht</strain>
    </source>
</reference>
<organismHost>
    <name type="scientific">Rattus</name>
    <name type="common">rats</name>
    <dbReference type="NCBI Taxonomy" id="10114"/>
</organismHost>
<dbReference type="KEGG" id="vg:940417"/>
<reference evidence="1 2" key="1">
    <citation type="journal article" date="1996" name="J. Gen. Virol.">
        <title>Cloning and sequence analysis of the genes encoding DNA polymerase, glycoprotein B, ICP18.5 and major DNA-binding protein of rat cytomegalovirus.</title>
        <authorList>
            <person name="Beuken E."/>
            <person name="Slobbe R."/>
            <person name="Bruggeman C.A."/>
            <person name="Vink C."/>
        </authorList>
    </citation>
    <scope>NUCLEOTIDE SEQUENCE [LARGE SCALE GENOMIC DNA]</scope>
    <source>
        <strain evidence="1 2">Maastricht</strain>
    </source>
</reference>
<reference evidence="1 2" key="2">
    <citation type="journal article" date="1996" name="J. Virol.">
        <title>Structure of the rat cytomegalovirus genome termini.</title>
        <authorList>
            <person name="Vink C."/>
            <person name="Beuken E."/>
            <person name="Bruggeman C.A."/>
        </authorList>
    </citation>
    <scope>NUCLEOTIDE SEQUENCE [LARGE SCALE GENOMIC DNA]</scope>
    <source>
        <strain evidence="1 2">Maastricht</strain>
    </source>
</reference>
<gene>
    <name evidence="1" type="primary">r109</name>
</gene>
<evidence type="ECO:0000313" key="2">
    <source>
        <dbReference type="Proteomes" id="UP000008288"/>
    </source>
</evidence>
<protein>
    <submittedName>
        <fullName evidence="1">Pr109</fullName>
    </submittedName>
</protein>
<reference evidence="1 2" key="4">
    <citation type="journal article" date="1998" name="J. Virol.">
        <title>The R33 G protein-coupled receptor gene of rat cytomegalovirus plays an essential role in the pathogenesis of viral infection.</title>
        <authorList>
            <person name="Beisser P.S."/>
            <person name="Vink C."/>
            <person name="Van Dam J.G."/>
            <person name="Grauls G."/>
            <person name="Vanherle S.J."/>
            <person name="Bruggeman C.A."/>
        </authorList>
    </citation>
    <scope>NUCLEOTIDE SEQUENCE [LARGE SCALE GENOMIC DNA]</scope>
    <source>
        <strain evidence="1 2">Maastricht</strain>
    </source>
</reference>
<keyword evidence="2" id="KW-1185">Reference proteome</keyword>
<name>Q9DW92_RCMVM</name>
<organism evidence="1 2">
    <name type="scientific">Rat cytomegalovirus (strain Maastricht)</name>
    <dbReference type="NCBI Taxonomy" id="79700"/>
    <lineage>
        <taxon>Viruses</taxon>
        <taxon>Duplodnaviria</taxon>
        <taxon>Heunggongvirae</taxon>
        <taxon>Peploviricota</taxon>
        <taxon>Herviviricetes</taxon>
        <taxon>Herpesvirales</taxon>
        <taxon>Orthoherpesviridae</taxon>
        <taxon>Betaherpesvirinae</taxon>
        <taxon>Muromegalovirus</taxon>
        <taxon>Muromegalovirus muridbeta2</taxon>
        <taxon>Murid betaherpesvirus 2</taxon>
    </lineage>
</organism>
<dbReference type="GeneID" id="940417"/>